<feature type="domain" description="CBS" evidence="11">
    <location>
        <begin position="215"/>
        <end position="275"/>
    </location>
</feature>
<dbReference type="InterPro" id="IPR036318">
    <property type="entry name" value="FAD-bd_PCMH-like_sf"/>
</dbReference>
<dbReference type="SMART" id="SM01091">
    <property type="entry name" value="CorC_HlyC"/>
    <property type="match status" value="1"/>
</dbReference>
<dbReference type="OrthoDB" id="9798188at2"/>
<evidence type="ECO:0000313" key="13">
    <source>
        <dbReference type="EMBL" id="AVM47817.1"/>
    </source>
</evidence>
<dbReference type="Gene3D" id="3.30.465.10">
    <property type="match status" value="1"/>
</dbReference>
<evidence type="ECO:0000256" key="4">
    <source>
        <dbReference type="ARBA" id="ARBA00022737"/>
    </source>
</evidence>
<sequence>MSSDPVSWTIYVLIVFAILIANGLVSASLNALDCVDRNKLNEILEDEPNNKRVELIHNFIKKPSKYQYPDRIFMYSMAIIAIVVFNFGFYNRLSTYRFLPIIANIVFATIYFAIADIFPKKLAAQSADSYAIRLIKMQRFVYVVLFPITKLCLGVANLFLLVMRKDIDVDDAQFSEDHVRSMLDKGQESGDLKEEGRRMIDSIFEFDDLLAYEIMTPRTDVFMIDLQDDKDEYFEELMELRHSRIPICDGDTDNIIGLLLVKDYLLKGASSGFDNINIKEIMREPYLVPETKNIDSLFVELQKTKQHIAILIDEYGGFSGIVSIEDIIEQIVGDIDDEFDDEDRIIEKISDSEYIVDGNVYLDDLDKETGIELESENSETVGGFIIDYIGEIPKENSTYSPIEYGNITFQILEVKDRRIEKVRITIEDHDKYSEKEDNLDE</sequence>
<evidence type="ECO:0000256" key="1">
    <source>
        <dbReference type="ARBA" id="ARBA00004141"/>
    </source>
</evidence>
<dbReference type="SUPFAM" id="SSF54631">
    <property type="entry name" value="CBS-domain pair"/>
    <property type="match status" value="1"/>
</dbReference>
<dbReference type="PROSITE" id="PS51846">
    <property type="entry name" value="CNNM"/>
    <property type="match status" value="1"/>
</dbReference>
<dbReference type="PROSITE" id="PS51371">
    <property type="entry name" value="CBS"/>
    <property type="match status" value="2"/>
</dbReference>
<dbReference type="InterPro" id="IPR044751">
    <property type="entry name" value="Ion_transp-like_CBS"/>
</dbReference>
<evidence type="ECO:0000259" key="12">
    <source>
        <dbReference type="PROSITE" id="PS51846"/>
    </source>
</evidence>
<accession>A0A2S0L3I0</accession>
<comment type="similarity">
    <text evidence="2">Belongs to the UPF0053 family.</text>
</comment>
<dbReference type="GO" id="GO:0050660">
    <property type="term" value="F:flavin adenine dinucleotide binding"/>
    <property type="evidence" value="ECO:0007669"/>
    <property type="project" value="InterPro"/>
</dbReference>
<keyword evidence="7 9" id="KW-0472">Membrane</keyword>
<comment type="subcellular location">
    <subcellularLocation>
        <location evidence="1">Membrane</location>
        <topology evidence="1">Multi-pass membrane protein</topology>
    </subcellularLocation>
</comment>
<dbReference type="InterPro" id="IPR005170">
    <property type="entry name" value="Transptr-assoc_dom"/>
</dbReference>
<dbReference type="Pfam" id="PF03471">
    <property type="entry name" value="CorC_HlyC"/>
    <property type="match status" value="1"/>
</dbReference>
<evidence type="ECO:0000256" key="7">
    <source>
        <dbReference type="ARBA" id="ARBA00023136"/>
    </source>
</evidence>
<dbReference type="SUPFAM" id="SSF56176">
    <property type="entry name" value="FAD-binding/transporter-associated domain-like"/>
    <property type="match status" value="1"/>
</dbReference>
<dbReference type="InterPro" id="IPR046342">
    <property type="entry name" value="CBS_dom_sf"/>
</dbReference>
<evidence type="ECO:0000256" key="3">
    <source>
        <dbReference type="ARBA" id="ARBA00022692"/>
    </source>
</evidence>
<dbReference type="PANTHER" id="PTHR22777">
    <property type="entry name" value="HEMOLYSIN-RELATED"/>
    <property type="match status" value="1"/>
</dbReference>
<evidence type="ECO:0000256" key="2">
    <source>
        <dbReference type="ARBA" id="ARBA00006337"/>
    </source>
</evidence>
<feature type="domain" description="CNNM transmembrane" evidence="12">
    <location>
        <begin position="4"/>
        <end position="196"/>
    </location>
</feature>
<keyword evidence="3 9" id="KW-0812">Transmembrane</keyword>
<dbReference type="Gene3D" id="3.10.580.10">
    <property type="entry name" value="CBS-domain"/>
    <property type="match status" value="1"/>
</dbReference>
<keyword evidence="6 8" id="KW-0129">CBS domain</keyword>
<dbReference type="AlphaFoldDB" id="A0A2S0L3I0"/>
<name>A0A2S0L3I0_9FIRM</name>
<dbReference type="RefSeq" id="WP_106056896.1">
    <property type="nucleotide sequence ID" value="NZ_CP027228.1"/>
</dbReference>
<evidence type="ECO:0000256" key="8">
    <source>
        <dbReference type="PROSITE-ProRule" id="PRU00703"/>
    </source>
</evidence>
<dbReference type="EMBL" id="CP027228">
    <property type="protein sequence ID" value="AVM47817.1"/>
    <property type="molecule type" value="Genomic_DNA"/>
</dbReference>
<dbReference type="CDD" id="cd04590">
    <property type="entry name" value="CBS_pair_CorC_HlyC_assoc"/>
    <property type="match status" value="1"/>
</dbReference>
<dbReference type="Pfam" id="PF00571">
    <property type="entry name" value="CBS"/>
    <property type="match status" value="1"/>
</dbReference>
<protein>
    <submittedName>
        <fullName evidence="13">Hemolysin</fullName>
    </submittedName>
</protein>
<evidence type="ECO:0000256" key="9">
    <source>
        <dbReference type="PROSITE-ProRule" id="PRU01193"/>
    </source>
</evidence>
<evidence type="ECO:0000259" key="11">
    <source>
        <dbReference type="PROSITE" id="PS51371"/>
    </source>
</evidence>
<reference evidence="14" key="1">
    <citation type="submission" date="2018-02" db="EMBL/GenBank/DDBJ databases">
        <authorList>
            <person name="Holder M.E."/>
            <person name="Ajami N.J."/>
            <person name="Petrosino J.F."/>
        </authorList>
    </citation>
    <scope>NUCLEOTIDE SEQUENCE [LARGE SCALE GENOMIC DNA]</scope>
    <source>
        <strain evidence="14">CCUG 47132</strain>
    </source>
</reference>
<evidence type="ECO:0000256" key="6">
    <source>
        <dbReference type="ARBA" id="ARBA00023122"/>
    </source>
</evidence>
<keyword evidence="14" id="KW-1185">Reference proteome</keyword>
<dbReference type="FunFam" id="3.10.580.10:FF:000002">
    <property type="entry name" value="Magnesium/cobalt efflux protein CorC"/>
    <property type="match status" value="1"/>
</dbReference>
<dbReference type="PANTHER" id="PTHR22777:SF17">
    <property type="entry name" value="UPF0053 PROTEIN SLL0260"/>
    <property type="match status" value="1"/>
</dbReference>
<dbReference type="GO" id="GO:0005886">
    <property type="term" value="C:plasma membrane"/>
    <property type="evidence" value="ECO:0007669"/>
    <property type="project" value="TreeGrafter"/>
</dbReference>
<dbReference type="InterPro" id="IPR016169">
    <property type="entry name" value="FAD-bd_PCMH_sub2"/>
</dbReference>
<feature type="transmembrane region" description="Helical" evidence="10">
    <location>
        <begin position="140"/>
        <end position="163"/>
    </location>
</feature>
<dbReference type="GeneID" id="78391156"/>
<keyword evidence="5 9" id="KW-1133">Transmembrane helix</keyword>
<evidence type="ECO:0000256" key="5">
    <source>
        <dbReference type="ARBA" id="ARBA00022989"/>
    </source>
</evidence>
<gene>
    <name evidence="13" type="ORF">C5Q96_02660</name>
</gene>
<keyword evidence="4" id="KW-0677">Repeat</keyword>
<feature type="transmembrane region" description="Helical" evidence="10">
    <location>
        <begin position="6"/>
        <end position="29"/>
    </location>
</feature>
<feature type="domain" description="CBS" evidence="11">
    <location>
        <begin position="281"/>
        <end position="338"/>
    </location>
</feature>
<evidence type="ECO:0000313" key="14">
    <source>
        <dbReference type="Proteomes" id="UP000237883"/>
    </source>
</evidence>
<proteinExistence type="inferred from homology"/>
<feature type="transmembrane region" description="Helical" evidence="10">
    <location>
        <begin position="72"/>
        <end position="90"/>
    </location>
</feature>
<dbReference type="Proteomes" id="UP000237883">
    <property type="component" value="Chromosome"/>
</dbReference>
<dbReference type="KEGG" id="mdv:C5Q96_02660"/>
<dbReference type="InterPro" id="IPR000644">
    <property type="entry name" value="CBS_dom"/>
</dbReference>
<dbReference type="InterPro" id="IPR002550">
    <property type="entry name" value="CNNM"/>
</dbReference>
<dbReference type="Pfam" id="PF01595">
    <property type="entry name" value="CNNM"/>
    <property type="match status" value="1"/>
</dbReference>
<organism evidence="13 14">
    <name type="scientific">Mogibacterium diversum</name>
    <dbReference type="NCBI Taxonomy" id="114527"/>
    <lineage>
        <taxon>Bacteria</taxon>
        <taxon>Bacillati</taxon>
        <taxon>Bacillota</taxon>
        <taxon>Clostridia</taxon>
        <taxon>Peptostreptococcales</taxon>
        <taxon>Anaerovoracaceae</taxon>
        <taxon>Mogibacterium</taxon>
    </lineage>
</organism>
<evidence type="ECO:0000256" key="10">
    <source>
        <dbReference type="SAM" id="Phobius"/>
    </source>
</evidence>
<feature type="transmembrane region" description="Helical" evidence="10">
    <location>
        <begin position="96"/>
        <end position="119"/>
    </location>
</feature>